<proteinExistence type="predicted"/>
<reference evidence="1" key="1">
    <citation type="submission" date="2020-04" db="EMBL/GenBank/DDBJ databases">
        <authorList>
            <person name="Chiriac C."/>
            <person name="Salcher M."/>
            <person name="Ghai R."/>
            <person name="Kavagutti S V."/>
        </authorList>
    </citation>
    <scope>NUCLEOTIDE SEQUENCE</scope>
</reference>
<name>A0A6J5LXD8_9CAUD</name>
<gene>
    <name evidence="1" type="ORF">UFOVP325_50</name>
    <name evidence="2" type="ORF">UFOVP430_45</name>
</gene>
<evidence type="ECO:0000313" key="2">
    <source>
        <dbReference type="EMBL" id="CAB4147800.1"/>
    </source>
</evidence>
<dbReference type="EMBL" id="LR796338">
    <property type="protein sequence ID" value="CAB4137576.1"/>
    <property type="molecule type" value="Genomic_DNA"/>
</dbReference>
<sequence>MEIRELVLPNMAYVDADGSYGVGAIAIFQPDRLTDEQWETLANLSDSERLEYVVAILDGEDLSRWENADD</sequence>
<organism evidence="1">
    <name type="scientific">uncultured Caudovirales phage</name>
    <dbReference type="NCBI Taxonomy" id="2100421"/>
    <lineage>
        <taxon>Viruses</taxon>
        <taxon>Duplodnaviria</taxon>
        <taxon>Heunggongvirae</taxon>
        <taxon>Uroviricota</taxon>
        <taxon>Caudoviricetes</taxon>
        <taxon>Peduoviridae</taxon>
        <taxon>Maltschvirus</taxon>
        <taxon>Maltschvirus maltsch</taxon>
    </lineage>
</organism>
<accession>A0A6J5LXD8</accession>
<dbReference type="EMBL" id="LR796481">
    <property type="protein sequence ID" value="CAB4147800.1"/>
    <property type="molecule type" value="Genomic_DNA"/>
</dbReference>
<evidence type="ECO:0000313" key="1">
    <source>
        <dbReference type="EMBL" id="CAB4137576.1"/>
    </source>
</evidence>
<protein>
    <submittedName>
        <fullName evidence="1">Uncharacterized protein</fullName>
    </submittedName>
</protein>